<comment type="caution">
    <text evidence="2">The sequence shown here is derived from an EMBL/GenBank/DDBJ whole genome shotgun (WGS) entry which is preliminary data.</text>
</comment>
<dbReference type="PANTHER" id="PTHR21310">
    <property type="entry name" value="AMINOGLYCOSIDE PHOSPHOTRANSFERASE-RELATED-RELATED"/>
    <property type="match status" value="1"/>
</dbReference>
<dbReference type="InterPro" id="IPR002575">
    <property type="entry name" value="Aminoglycoside_PTrfase"/>
</dbReference>
<keyword evidence="3" id="KW-1185">Reference proteome</keyword>
<proteinExistence type="predicted"/>
<evidence type="ECO:0000259" key="1">
    <source>
        <dbReference type="Pfam" id="PF01636"/>
    </source>
</evidence>
<dbReference type="Pfam" id="PF01636">
    <property type="entry name" value="APH"/>
    <property type="match status" value="1"/>
</dbReference>
<dbReference type="InterPro" id="IPR011009">
    <property type="entry name" value="Kinase-like_dom_sf"/>
</dbReference>
<dbReference type="PANTHER" id="PTHR21310:SF15">
    <property type="entry name" value="AMINOGLYCOSIDE PHOSPHOTRANSFERASE DOMAIN-CONTAINING PROTEIN"/>
    <property type="match status" value="1"/>
</dbReference>
<evidence type="ECO:0000313" key="3">
    <source>
        <dbReference type="Proteomes" id="UP001597506"/>
    </source>
</evidence>
<dbReference type="InterPro" id="IPR051678">
    <property type="entry name" value="AGP_Transferase"/>
</dbReference>
<sequence length="301" mass="34105">MMKTNEEIVQLAKQHGLDIKEDSLQRNDSGLDFHVVFATDLEGEDWVLRIPRRSDVVKRSSKEKQILDLVGRNLSVQAPKWKIYSEELIAYPLLQGVPAGTIDMEAKAYVWEIDEKNLPDTFVETLAKAMVELHSINHSDAKNAGLFIHTPEELRHVMKERMDKVKAEFGVSAELWKRWETWLQNDSLWPEQTALVHGDLHAGHILVDKESRVTGMIDWTEASVTDPANDFVSYHATFGEAALEKLIHAYEQAGGHVWEKMFDHIVELAAAYPVAIAEFALSSGLEEYEEMAKQALGVKTN</sequence>
<gene>
    <name evidence="2" type="ORF">ACFSUL_14855</name>
</gene>
<dbReference type="CDD" id="cd05152">
    <property type="entry name" value="MPH2"/>
    <property type="match status" value="1"/>
</dbReference>
<accession>A0ABW5RTJ1</accession>
<dbReference type="Gene3D" id="3.90.1200.10">
    <property type="match status" value="1"/>
</dbReference>
<evidence type="ECO:0000313" key="2">
    <source>
        <dbReference type="EMBL" id="MFD2682018.1"/>
    </source>
</evidence>
<dbReference type="RefSeq" id="WP_377936689.1">
    <property type="nucleotide sequence ID" value="NZ_JBHUMF010000031.1"/>
</dbReference>
<organism evidence="2 3">
    <name type="scientific">Bacillus seohaeanensis</name>
    <dbReference type="NCBI Taxonomy" id="284580"/>
    <lineage>
        <taxon>Bacteria</taxon>
        <taxon>Bacillati</taxon>
        <taxon>Bacillota</taxon>
        <taxon>Bacilli</taxon>
        <taxon>Bacillales</taxon>
        <taxon>Bacillaceae</taxon>
        <taxon>Bacillus</taxon>
    </lineage>
</organism>
<feature type="domain" description="Aminoglycoside phosphotransferase" evidence="1">
    <location>
        <begin position="24"/>
        <end position="261"/>
    </location>
</feature>
<reference evidence="3" key="1">
    <citation type="journal article" date="2019" name="Int. J. Syst. Evol. Microbiol.">
        <title>The Global Catalogue of Microorganisms (GCM) 10K type strain sequencing project: providing services to taxonomists for standard genome sequencing and annotation.</title>
        <authorList>
            <consortium name="The Broad Institute Genomics Platform"/>
            <consortium name="The Broad Institute Genome Sequencing Center for Infectious Disease"/>
            <person name="Wu L."/>
            <person name="Ma J."/>
        </authorList>
    </citation>
    <scope>NUCLEOTIDE SEQUENCE [LARGE SCALE GENOMIC DNA]</scope>
    <source>
        <strain evidence="3">KCTC 3913</strain>
    </source>
</reference>
<dbReference type="EMBL" id="JBHUMF010000031">
    <property type="protein sequence ID" value="MFD2682018.1"/>
    <property type="molecule type" value="Genomic_DNA"/>
</dbReference>
<dbReference type="Proteomes" id="UP001597506">
    <property type="component" value="Unassembled WGS sequence"/>
</dbReference>
<dbReference type="SUPFAM" id="SSF56112">
    <property type="entry name" value="Protein kinase-like (PK-like)"/>
    <property type="match status" value="1"/>
</dbReference>
<dbReference type="Gene3D" id="3.30.200.20">
    <property type="entry name" value="Phosphorylase Kinase, domain 1"/>
    <property type="match status" value="1"/>
</dbReference>
<name>A0ABW5RTJ1_9BACI</name>
<protein>
    <submittedName>
        <fullName evidence="2">Macrolide 2'-phosphotransferase</fullName>
    </submittedName>
</protein>